<proteinExistence type="predicted"/>
<sequence>MSDQRRKEVSQATWQVIIRDGLDRTSLRAIAQELGCTTGVVTHYFRNKEELILFALQQVTEELEQTMRQQATGKEGLEKIHGMLLAFLPLDDHRQNLVRVWVAFLGYAVGRDSLLAEHKHSAKRLHGIIKQELEELEAENMIKKNLDLESEVNSLLAFVNGMSLDCFIQANPLTPPLQEQYLNRYLKSIFLD</sequence>
<evidence type="ECO:0000256" key="3">
    <source>
        <dbReference type="ARBA" id="ARBA00023125"/>
    </source>
</evidence>
<dbReference type="BioCyc" id="CSTA292563:G1353-1858-MONOMER"/>
<accession>K9YN21</accession>
<feature type="domain" description="HTH tetR-type" evidence="7">
    <location>
        <begin position="3"/>
        <end position="63"/>
    </location>
</feature>
<evidence type="ECO:0000259" key="7">
    <source>
        <dbReference type="PROSITE" id="PS50977"/>
    </source>
</evidence>
<dbReference type="GO" id="GO:0003700">
    <property type="term" value="F:DNA-binding transcription factor activity"/>
    <property type="evidence" value="ECO:0007669"/>
    <property type="project" value="TreeGrafter"/>
</dbReference>
<evidence type="ECO:0000256" key="2">
    <source>
        <dbReference type="ARBA" id="ARBA00023015"/>
    </source>
</evidence>
<keyword evidence="9" id="KW-1185">Reference proteome</keyword>
<dbReference type="InterPro" id="IPR036271">
    <property type="entry name" value="Tet_transcr_reg_TetR-rel_C_sf"/>
</dbReference>
<feature type="coiled-coil region" evidence="6">
    <location>
        <begin position="119"/>
        <end position="149"/>
    </location>
</feature>
<reference evidence="9" key="1">
    <citation type="journal article" date="2013" name="Proc. Natl. Acad. Sci. U.S.A.">
        <title>Improving the coverage of the cyanobacterial phylum using diversity-driven genome sequencing.</title>
        <authorList>
            <person name="Shih P.M."/>
            <person name="Wu D."/>
            <person name="Latifi A."/>
            <person name="Axen S.D."/>
            <person name="Fewer D.P."/>
            <person name="Talla E."/>
            <person name="Calteau A."/>
            <person name="Cai F."/>
            <person name="Tandeau de Marsac N."/>
            <person name="Rippka R."/>
            <person name="Herdman M."/>
            <person name="Sivonen K."/>
            <person name="Coursin T."/>
            <person name="Laurent T."/>
            <person name="Goodwin L."/>
            <person name="Nolan M."/>
            <person name="Davenport K.W."/>
            <person name="Han C.S."/>
            <person name="Rubin E.M."/>
            <person name="Eisen J.A."/>
            <person name="Woyke T."/>
            <person name="Gugger M."/>
            <person name="Kerfeld C.A."/>
        </authorList>
    </citation>
    <scope>NUCLEOTIDE SEQUENCE [LARGE SCALE GENOMIC DNA]</scope>
    <source>
        <strain evidence="9">ATCC 29140 / PCC 7202</strain>
    </source>
</reference>
<dbReference type="Gene3D" id="1.10.357.10">
    <property type="entry name" value="Tetracycline Repressor, domain 2"/>
    <property type="match status" value="1"/>
</dbReference>
<protein>
    <submittedName>
        <fullName evidence="8">Regulatory protein TetR</fullName>
    </submittedName>
</protein>
<organism evidence="8 9">
    <name type="scientific">Cyanobacterium stanieri (strain ATCC 29140 / PCC 7202)</name>
    <dbReference type="NCBI Taxonomy" id="292563"/>
    <lineage>
        <taxon>Bacteria</taxon>
        <taxon>Bacillati</taxon>
        <taxon>Cyanobacteriota</taxon>
        <taxon>Cyanophyceae</taxon>
        <taxon>Oscillatoriophycideae</taxon>
        <taxon>Chroococcales</taxon>
        <taxon>Geminocystaceae</taxon>
        <taxon>Cyanobacterium</taxon>
    </lineage>
</organism>
<dbReference type="Pfam" id="PF00440">
    <property type="entry name" value="TetR_N"/>
    <property type="match status" value="1"/>
</dbReference>
<keyword evidence="6" id="KW-0175">Coiled coil</keyword>
<keyword evidence="2" id="KW-0805">Transcription regulation</keyword>
<dbReference type="STRING" id="292563.Cyast_1850"/>
<evidence type="ECO:0000256" key="6">
    <source>
        <dbReference type="SAM" id="Coils"/>
    </source>
</evidence>
<evidence type="ECO:0000313" key="9">
    <source>
        <dbReference type="Proteomes" id="UP000010483"/>
    </source>
</evidence>
<evidence type="ECO:0000313" key="8">
    <source>
        <dbReference type="EMBL" id="AFZ47805.1"/>
    </source>
</evidence>
<gene>
    <name evidence="8" type="ordered locus">Cyast_1850</name>
</gene>
<keyword evidence="4" id="KW-0804">Transcription</keyword>
<keyword evidence="1" id="KW-0678">Repressor</keyword>
<dbReference type="eggNOG" id="COG1309">
    <property type="taxonomic scope" value="Bacteria"/>
</dbReference>
<dbReference type="PANTHER" id="PTHR30055:SF234">
    <property type="entry name" value="HTH-TYPE TRANSCRIPTIONAL REGULATOR BETI"/>
    <property type="match status" value="1"/>
</dbReference>
<dbReference type="PROSITE" id="PS50977">
    <property type="entry name" value="HTH_TETR_2"/>
    <property type="match status" value="1"/>
</dbReference>
<dbReference type="KEGG" id="csn:Cyast_1850"/>
<dbReference type="HOGENOM" id="CLU_069356_15_10_3"/>
<evidence type="ECO:0000256" key="1">
    <source>
        <dbReference type="ARBA" id="ARBA00022491"/>
    </source>
</evidence>
<dbReference type="InterPro" id="IPR039538">
    <property type="entry name" value="BetI_C"/>
</dbReference>
<feature type="DNA-binding region" description="H-T-H motif" evidence="5">
    <location>
        <begin position="26"/>
        <end position="45"/>
    </location>
</feature>
<keyword evidence="3 5" id="KW-0238">DNA-binding</keyword>
<dbReference type="InterPro" id="IPR050109">
    <property type="entry name" value="HTH-type_TetR-like_transc_reg"/>
</dbReference>
<dbReference type="Proteomes" id="UP000010483">
    <property type="component" value="Chromosome"/>
</dbReference>
<name>K9YN21_CYASC</name>
<dbReference type="AlphaFoldDB" id="K9YN21"/>
<dbReference type="InterPro" id="IPR009057">
    <property type="entry name" value="Homeodomain-like_sf"/>
</dbReference>
<dbReference type="InterPro" id="IPR001647">
    <property type="entry name" value="HTH_TetR"/>
</dbReference>
<dbReference type="PATRIC" id="fig|292563.3.peg.1932"/>
<dbReference type="Pfam" id="PF13977">
    <property type="entry name" value="TetR_C_6"/>
    <property type="match status" value="1"/>
</dbReference>
<evidence type="ECO:0000256" key="4">
    <source>
        <dbReference type="ARBA" id="ARBA00023163"/>
    </source>
</evidence>
<dbReference type="PANTHER" id="PTHR30055">
    <property type="entry name" value="HTH-TYPE TRANSCRIPTIONAL REGULATOR RUTR"/>
    <property type="match status" value="1"/>
</dbReference>
<dbReference type="GO" id="GO:0000976">
    <property type="term" value="F:transcription cis-regulatory region binding"/>
    <property type="evidence" value="ECO:0007669"/>
    <property type="project" value="TreeGrafter"/>
</dbReference>
<dbReference type="SUPFAM" id="SSF46689">
    <property type="entry name" value="Homeodomain-like"/>
    <property type="match status" value="1"/>
</dbReference>
<dbReference type="SUPFAM" id="SSF48498">
    <property type="entry name" value="Tetracyclin repressor-like, C-terminal domain"/>
    <property type="match status" value="1"/>
</dbReference>
<evidence type="ECO:0000256" key="5">
    <source>
        <dbReference type="PROSITE-ProRule" id="PRU00335"/>
    </source>
</evidence>
<dbReference type="EMBL" id="CP003940">
    <property type="protein sequence ID" value="AFZ47805.1"/>
    <property type="molecule type" value="Genomic_DNA"/>
</dbReference>